<dbReference type="Proteomes" id="UP000830115">
    <property type="component" value="Chromosome"/>
</dbReference>
<feature type="transmembrane region" description="Helical" evidence="2">
    <location>
        <begin position="148"/>
        <end position="167"/>
    </location>
</feature>
<name>A0ABY4ME15_9ACTN</name>
<reference evidence="3" key="1">
    <citation type="submission" date="2021-10" db="EMBL/GenBank/DDBJ databases">
        <title>Streptomyces nigrumlapis sp.nov.,an antimicrobial producing actinobacterium isolated from Black Gobi rocks.</title>
        <authorList>
            <person name="Wen Y."/>
            <person name="Zhang W."/>
            <person name="Liu X.G."/>
        </authorList>
    </citation>
    <scope>NUCLEOTIDE SEQUENCE</scope>
    <source>
        <strain evidence="3">ST13-2-2</strain>
    </source>
</reference>
<dbReference type="EMBL" id="CP086322">
    <property type="protein sequence ID" value="UQA96020.1"/>
    <property type="molecule type" value="Genomic_DNA"/>
</dbReference>
<keyword evidence="2" id="KW-0812">Transmembrane</keyword>
<feature type="transmembrane region" description="Helical" evidence="2">
    <location>
        <begin position="73"/>
        <end position="93"/>
    </location>
</feature>
<evidence type="ECO:0000313" key="3">
    <source>
        <dbReference type="EMBL" id="UQA96020.1"/>
    </source>
</evidence>
<evidence type="ECO:0000256" key="1">
    <source>
        <dbReference type="SAM" id="MobiDB-lite"/>
    </source>
</evidence>
<keyword evidence="4" id="KW-1185">Reference proteome</keyword>
<accession>A0ABY4ME15</accession>
<sequence>MTAPLTPRNNQPPEEPQRPFAPPAHPSPAHASHRPAADGGGTGGSAHAPGEGHPHGHGSGDGPENARELRESVVIALLVTVSGALLGVLWAWLAPHVPLISDSKSVYLQNTEGEEAIGADAVFLLLAIGFGLLSTGVVFLFRRRGGIPLVVALTIGGVLGAVLAWQLGMTLGPTQDVVARAKEVGPGVPFDSPLRLQAMGVLLAWPITSMATQLLLTLLFAPHDPEPAGPVVPDWSGYHQQNPPKPE</sequence>
<evidence type="ECO:0000313" key="4">
    <source>
        <dbReference type="Proteomes" id="UP000830115"/>
    </source>
</evidence>
<feature type="transmembrane region" description="Helical" evidence="2">
    <location>
        <begin position="198"/>
        <end position="221"/>
    </location>
</feature>
<evidence type="ECO:0000256" key="2">
    <source>
        <dbReference type="SAM" id="Phobius"/>
    </source>
</evidence>
<keyword evidence="2" id="KW-1133">Transmembrane helix</keyword>
<organism evidence="3 4">
    <name type="scientific">Streptomyces halobius</name>
    <dbReference type="NCBI Taxonomy" id="2879846"/>
    <lineage>
        <taxon>Bacteria</taxon>
        <taxon>Bacillati</taxon>
        <taxon>Actinomycetota</taxon>
        <taxon>Actinomycetes</taxon>
        <taxon>Kitasatosporales</taxon>
        <taxon>Streptomycetaceae</taxon>
        <taxon>Streptomyces</taxon>
    </lineage>
</organism>
<gene>
    <name evidence="3" type="ORF">K9S39_32795</name>
</gene>
<protein>
    <submittedName>
        <fullName evidence="3">DUF2567 domain-containing protein</fullName>
    </submittedName>
</protein>
<proteinExistence type="predicted"/>
<keyword evidence="2" id="KW-0472">Membrane</keyword>
<feature type="transmembrane region" description="Helical" evidence="2">
    <location>
        <begin position="121"/>
        <end position="141"/>
    </location>
</feature>
<feature type="region of interest" description="Disordered" evidence="1">
    <location>
        <begin position="1"/>
        <end position="66"/>
    </location>
</feature>
<dbReference type="RefSeq" id="WP_248866927.1">
    <property type="nucleotide sequence ID" value="NZ_CP086322.1"/>
</dbReference>